<dbReference type="AlphaFoldDB" id="A0AAN7X379"/>
<organism evidence="1 2">
    <name type="scientific">Eleginops maclovinus</name>
    <name type="common">Patagonian blennie</name>
    <name type="synonym">Eleginus maclovinus</name>
    <dbReference type="NCBI Taxonomy" id="56733"/>
    <lineage>
        <taxon>Eukaryota</taxon>
        <taxon>Metazoa</taxon>
        <taxon>Chordata</taxon>
        <taxon>Craniata</taxon>
        <taxon>Vertebrata</taxon>
        <taxon>Euteleostomi</taxon>
        <taxon>Actinopterygii</taxon>
        <taxon>Neopterygii</taxon>
        <taxon>Teleostei</taxon>
        <taxon>Neoteleostei</taxon>
        <taxon>Acanthomorphata</taxon>
        <taxon>Eupercaria</taxon>
        <taxon>Perciformes</taxon>
        <taxon>Notothenioidei</taxon>
        <taxon>Eleginopidae</taxon>
        <taxon>Eleginops</taxon>
    </lineage>
</organism>
<dbReference type="EMBL" id="JAUZQC010000019">
    <property type="protein sequence ID" value="KAK5853746.1"/>
    <property type="molecule type" value="Genomic_DNA"/>
</dbReference>
<comment type="caution">
    <text evidence="1">The sequence shown here is derived from an EMBL/GenBank/DDBJ whole genome shotgun (WGS) entry which is preliminary data.</text>
</comment>
<protein>
    <submittedName>
        <fullName evidence="1">Uncharacterized protein</fullName>
    </submittedName>
</protein>
<name>A0AAN7X379_ELEMC</name>
<evidence type="ECO:0000313" key="1">
    <source>
        <dbReference type="EMBL" id="KAK5853746.1"/>
    </source>
</evidence>
<evidence type="ECO:0000313" key="2">
    <source>
        <dbReference type="Proteomes" id="UP001346869"/>
    </source>
</evidence>
<gene>
    <name evidence="1" type="ORF">PBY51_014877</name>
</gene>
<sequence length="90" mass="10479">MKGVSWLQVTLQRATYLPSAVCMSSYLCWFAVSSRFLTLWCLAEFLIMLCLTELKGYYRLHGSVHCKPPRSRYLTQPAGAWIYYDMTEPE</sequence>
<dbReference type="Proteomes" id="UP001346869">
    <property type="component" value="Unassembled WGS sequence"/>
</dbReference>
<accession>A0AAN7X379</accession>
<proteinExistence type="predicted"/>
<keyword evidence="2" id="KW-1185">Reference proteome</keyword>
<reference evidence="1 2" key="1">
    <citation type="journal article" date="2023" name="Genes (Basel)">
        <title>Chromosome-Level Genome Assembly and Circadian Gene Repertoire of the Patagonia Blennie Eleginops maclovinus-The Closest Ancestral Proxy of Antarctic Cryonotothenioids.</title>
        <authorList>
            <person name="Cheng C.C."/>
            <person name="Rivera-Colon A.G."/>
            <person name="Minhas B.F."/>
            <person name="Wilson L."/>
            <person name="Rayamajhi N."/>
            <person name="Vargas-Chacoff L."/>
            <person name="Catchen J.M."/>
        </authorList>
    </citation>
    <scope>NUCLEOTIDE SEQUENCE [LARGE SCALE GENOMIC DNA]</scope>
    <source>
        <strain evidence="1">JMC-PN-2008</strain>
    </source>
</reference>
<reference evidence="1 2" key="2">
    <citation type="journal article" date="2023" name="Mol. Biol. Evol.">
        <title>Genomics of Secondarily Temperate Adaptation in the Only Non-Antarctic Icefish.</title>
        <authorList>
            <person name="Rivera-Colon A.G."/>
            <person name="Rayamajhi N."/>
            <person name="Minhas B.F."/>
            <person name="Madrigal G."/>
            <person name="Bilyk K.T."/>
            <person name="Yoon V."/>
            <person name="Hune M."/>
            <person name="Gregory S."/>
            <person name="Cheng C.H.C."/>
            <person name="Catchen J.M."/>
        </authorList>
    </citation>
    <scope>NUCLEOTIDE SEQUENCE [LARGE SCALE GENOMIC DNA]</scope>
    <source>
        <strain evidence="1">JMC-PN-2008</strain>
    </source>
</reference>